<dbReference type="PANTHER" id="PTHR43265">
    <property type="entry name" value="ESTERASE ESTD"/>
    <property type="match status" value="1"/>
</dbReference>
<proteinExistence type="predicted"/>
<dbReference type="InterPro" id="IPR053145">
    <property type="entry name" value="AB_hydrolase_Est10"/>
</dbReference>
<dbReference type="EMBL" id="UGRU01000001">
    <property type="protein sequence ID" value="SUA46300.1"/>
    <property type="molecule type" value="Genomic_DNA"/>
</dbReference>
<gene>
    <name evidence="2" type="ORF">NCTC13184_04825</name>
</gene>
<evidence type="ECO:0000259" key="1">
    <source>
        <dbReference type="Pfam" id="PF12146"/>
    </source>
</evidence>
<dbReference type="SUPFAM" id="SSF53474">
    <property type="entry name" value="alpha/beta-Hydrolases"/>
    <property type="match status" value="1"/>
</dbReference>
<name>A0A378WY77_9NOCA</name>
<protein>
    <submittedName>
        <fullName evidence="2">Poly(3-hydroxybutyrate) depolymerase</fullName>
    </submittedName>
</protein>
<dbReference type="InterPro" id="IPR022742">
    <property type="entry name" value="Hydrolase_4"/>
</dbReference>
<sequence>MATVTDPTQVATAVLELLREDRFDELASLFGSALAAAVSADTVRVAWTAETAKIGGVRAVGQTVLEPADEGMVRAKVPVTGSAGGLVVRMVVDSSGLLQGFRLAPAEESAWTPPRYASPRRFTEREVSLEAGAYTLPGTLTMPKGRGRKPAVVLVSSGAMDRDVTTGPNKPFKDLAWGLASRGIAVLRFDKVNHVHPEVNHEHGFTMVEEYLPSATAAVRLLRQEPEIDPERVYVAGHSGGGKAAPRIAAAEPGVAGVVILAGDTVPMTRAALRVTDYVAGLDPRRDSSAQVAAVSRAVAMTESPALSPETPAAALLFGMPASYWLDMRAYDQVATAAALNKPILILQGGRDYQVTVADDLPKWEQGLAGRADVTIRVLDADDHMFFPGTGRSVPSDVERPNHVDAAAVAAIAQWIAPEHKRGLLSGLLNRG</sequence>
<evidence type="ECO:0000313" key="3">
    <source>
        <dbReference type="Proteomes" id="UP000255082"/>
    </source>
</evidence>
<accession>A0A378WY77</accession>
<organism evidence="2 3">
    <name type="scientific">Nocardia africana</name>
    <dbReference type="NCBI Taxonomy" id="134964"/>
    <lineage>
        <taxon>Bacteria</taxon>
        <taxon>Bacillati</taxon>
        <taxon>Actinomycetota</taxon>
        <taxon>Actinomycetes</taxon>
        <taxon>Mycobacteriales</taxon>
        <taxon>Nocardiaceae</taxon>
        <taxon>Nocardia</taxon>
    </lineage>
</organism>
<dbReference type="Proteomes" id="UP000255082">
    <property type="component" value="Unassembled WGS sequence"/>
</dbReference>
<dbReference type="RefSeq" id="WP_062967892.1">
    <property type="nucleotide sequence ID" value="NZ_JAJFOE010000001.1"/>
</dbReference>
<dbReference type="InterPro" id="IPR029058">
    <property type="entry name" value="AB_hydrolase_fold"/>
</dbReference>
<feature type="domain" description="Serine aminopeptidase S33" evidence="1">
    <location>
        <begin position="172"/>
        <end position="360"/>
    </location>
</feature>
<evidence type="ECO:0000313" key="2">
    <source>
        <dbReference type="EMBL" id="SUA46300.1"/>
    </source>
</evidence>
<reference evidence="2 3" key="1">
    <citation type="submission" date="2018-06" db="EMBL/GenBank/DDBJ databases">
        <authorList>
            <consortium name="Pathogen Informatics"/>
            <person name="Doyle S."/>
        </authorList>
    </citation>
    <scope>NUCLEOTIDE SEQUENCE [LARGE SCALE GENOMIC DNA]</scope>
    <source>
        <strain evidence="2 3">NCTC13184</strain>
    </source>
</reference>
<dbReference type="AlphaFoldDB" id="A0A378WY77"/>
<dbReference type="OrthoDB" id="9809549at2"/>
<dbReference type="GO" id="GO:0052689">
    <property type="term" value="F:carboxylic ester hydrolase activity"/>
    <property type="evidence" value="ECO:0007669"/>
    <property type="project" value="TreeGrafter"/>
</dbReference>
<dbReference type="PANTHER" id="PTHR43265:SF1">
    <property type="entry name" value="ESTERASE ESTD"/>
    <property type="match status" value="1"/>
</dbReference>
<dbReference type="Gene3D" id="3.40.50.1820">
    <property type="entry name" value="alpha/beta hydrolase"/>
    <property type="match status" value="1"/>
</dbReference>
<dbReference type="Pfam" id="PF12146">
    <property type="entry name" value="Hydrolase_4"/>
    <property type="match status" value="1"/>
</dbReference>